<dbReference type="InterPro" id="IPR004807">
    <property type="entry name" value="UvrB"/>
</dbReference>
<keyword evidence="4 13" id="KW-0547">Nucleotide-binding</keyword>
<dbReference type="PANTHER" id="PTHR24029:SF0">
    <property type="entry name" value="UVRABC SYSTEM PROTEIN B"/>
    <property type="match status" value="1"/>
</dbReference>
<dbReference type="GO" id="GO:0009381">
    <property type="term" value="F:excinuclease ABC activity"/>
    <property type="evidence" value="ECO:0007669"/>
    <property type="project" value="UniProtKB-UniRule"/>
</dbReference>
<dbReference type="PROSITE" id="PS51192">
    <property type="entry name" value="HELICASE_ATP_BIND_1"/>
    <property type="match status" value="1"/>
</dbReference>
<sequence length="658" mass="75273">MLPNFKVNSPYAPSGDQPEAIEALSESILKGSRYQTLLGVTGSGKTYTMAKIIEKTKKPTLVMTHNKTLAAQLYSEFKAFFPNNHVEYFISYYDYYQPEAYLPRQDLFIEKDSSINQELERLRLSTTASLLSHDDVIVIASVSANYGLGSPEDYRSIVQKLCVGEEYNQKELLLRLVDMGYKRNDEFFDIGNFRVSGEVIDIYPAYSDEFAVRIEFFGDEIEDIYEFNALTGEKNKAMKEVTVYSANQFIVGKEKLARAIKSIEEELDERLAYFQREGRMVEYNRLKQRTEFDLEMLEATGICKGIENYSRHLTGKKPGETPYSMMDYFEVMHDDYLVIVDESHVSLPQFRGMYAGDRSRKEVLVDHGFRLPSALDNRPLMFDEYINKAPHYLFVSATPADLELELSSTVAEQVVRPTGLLDPEIEVIDSTYQVENLHDRMKPVIERGERVLVTVLTKKMAEELTSYYNDLGLKAKYMHSDLDAIERNQVIRSLRLGEFDILVGINLLREGLDLPEVSLVAILDADKEGFLRSRTALIQTAGRAARNANGKVLMYAKKITDSMKATIEITQTRREKQIAYNKAHGITPKTTIRELDTNLKVDDAGELYNKRDKLDKMPKAERQQLIKELKAKMLAAAKNLEFEEAARLRDEIAKVKKL</sequence>
<dbReference type="GO" id="GO:0009380">
    <property type="term" value="C:excinuclease repair complex"/>
    <property type="evidence" value="ECO:0007669"/>
    <property type="project" value="InterPro"/>
</dbReference>
<dbReference type="NCBIfam" id="TIGR00631">
    <property type="entry name" value="uvrb"/>
    <property type="match status" value="1"/>
</dbReference>
<dbReference type="Pfam" id="PF17757">
    <property type="entry name" value="UvrB_inter"/>
    <property type="match status" value="1"/>
</dbReference>
<dbReference type="PROSITE" id="PS51194">
    <property type="entry name" value="HELICASE_CTER"/>
    <property type="match status" value="1"/>
</dbReference>
<evidence type="ECO:0000256" key="1">
    <source>
        <dbReference type="ARBA" id="ARBA00004496"/>
    </source>
</evidence>
<keyword evidence="6 13" id="KW-0228">DNA excision</keyword>
<dbReference type="SMART" id="SM00487">
    <property type="entry name" value="DEXDc"/>
    <property type="match status" value="1"/>
</dbReference>
<organism evidence="18 19">
    <name type="scientific">Sulfurovum indicum</name>
    <dbReference type="NCBI Taxonomy" id="2779528"/>
    <lineage>
        <taxon>Bacteria</taxon>
        <taxon>Pseudomonadati</taxon>
        <taxon>Campylobacterota</taxon>
        <taxon>Epsilonproteobacteria</taxon>
        <taxon>Campylobacterales</taxon>
        <taxon>Sulfurovaceae</taxon>
        <taxon>Sulfurovum</taxon>
    </lineage>
</organism>
<dbReference type="GO" id="GO:0003677">
    <property type="term" value="F:DNA binding"/>
    <property type="evidence" value="ECO:0007669"/>
    <property type="project" value="UniProtKB-UniRule"/>
</dbReference>
<evidence type="ECO:0000259" key="15">
    <source>
        <dbReference type="PROSITE" id="PS50151"/>
    </source>
</evidence>
<name>A0A7M1S885_9BACT</name>
<evidence type="ECO:0000256" key="8">
    <source>
        <dbReference type="ARBA" id="ARBA00022881"/>
    </source>
</evidence>
<keyword evidence="3 13" id="KW-0963">Cytoplasm</keyword>
<evidence type="ECO:0000259" key="17">
    <source>
        <dbReference type="PROSITE" id="PS51194"/>
    </source>
</evidence>
<dbReference type="InterPro" id="IPR006935">
    <property type="entry name" value="Helicase/UvrB_N"/>
</dbReference>
<comment type="subcellular location">
    <subcellularLocation>
        <location evidence="1 13 14">Cytoplasm</location>
    </subcellularLocation>
</comment>
<dbReference type="GO" id="GO:0016887">
    <property type="term" value="F:ATP hydrolysis activity"/>
    <property type="evidence" value="ECO:0007669"/>
    <property type="project" value="InterPro"/>
</dbReference>
<evidence type="ECO:0000256" key="6">
    <source>
        <dbReference type="ARBA" id="ARBA00022769"/>
    </source>
</evidence>
<feature type="binding site" evidence="13">
    <location>
        <begin position="39"/>
        <end position="46"/>
    </location>
    <ligand>
        <name>ATP</name>
        <dbReference type="ChEBI" id="CHEBI:30616"/>
    </ligand>
</feature>
<dbReference type="Gene3D" id="4.10.860.10">
    <property type="entry name" value="UVR domain"/>
    <property type="match status" value="1"/>
</dbReference>
<dbReference type="EMBL" id="CP063164">
    <property type="protein sequence ID" value="QOR62949.1"/>
    <property type="molecule type" value="Genomic_DNA"/>
</dbReference>
<evidence type="ECO:0000256" key="7">
    <source>
        <dbReference type="ARBA" id="ARBA00022840"/>
    </source>
</evidence>
<comment type="subunit">
    <text evidence="11 13 14">Forms a heterotetramer with UvrA during the search for lesions. Interacts with UvrC in an incision complex.</text>
</comment>
<dbReference type="SUPFAM" id="SSF46600">
    <property type="entry name" value="C-terminal UvrC-binding domain of UvrB"/>
    <property type="match status" value="1"/>
</dbReference>
<dbReference type="InterPro" id="IPR001943">
    <property type="entry name" value="UVR_dom"/>
</dbReference>
<dbReference type="KEGG" id="sinu:IMZ28_01595"/>
<evidence type="ECO:0000256" key="5">
    <source>
        <dbReference type="ARBA" id="ARBA00022763"/>
    </source>
</evidence>
<evidence type="ECO:0000256" key="9">
    <source>
        <dbReference type="ARBA" id="ARBA00023204"/>
    </source>
</evidence>
<keyword evidence="10 13" id="KW-0742">SOS response</keyword>
<dbReference type="InterPro" id="IPR041471">
    <property type="entry name" value="UvrB_inter"/>
</dbReference>
<dbReference type="HAMAP" id="MF_00204">
    <property type="entry name" value="UvrB"/>
    <property type="match status" value="1"/>
</dbReference>
<dbReference type="NCBIfam" id="NF003673">
    <property type="entry name" value="PRK05298.1"/>
    <property type="match status" value="1"/>
</dbReference>
<keyword evidence="5 13" id="KW-0227">DNA damage</keyword>
<dbReference type="AlphaFoldDB" id="A0A7M1S885"/>
<dbReference type="PANTHER" id="PTHR24029">
    <property type="entry name" value="UVRABC SYSTEM PROTEIN B"/>
    <property type="match status" value="1"/>
</dbReference>
<reference evidence="18 19" key="1">
    <citation type="submission" date="2020-10" db="EMBL/GenBank/DDBJ databases">
        <title>The genome of sulfurovum sp.</title>
        <authorList>
            <person name="Xie S."/>
            <person name="Shao Z."/>
            <person name="Jiang L."/>
        </authorList>
    </citation>
    <scope>NUCLEOTIDE SEQUENCE [LARGE SCALE GENOMIC DNA]</scope>
    <source>
        <strain evidence="18 19">ST-419</strain>
    </source>
</reference>
<dbReference type="Pfam" id="PF00271">
    <property type="entry name" value="Helicase_C"/>
    <property type="match status" value="1"/>
</dbReference>
<keyword evidence="19" id="KW-1185">Reference proteome</keyword>
<evidence type="ECO:0000256" key="3">
    <source>
        <dbReference type="ARBA" id="ARBA00022490"/>
    </source>
</evidence>
<dbReference type="Pfam" id="PF02151">
    <property type="entry name" value="UVR"/>
    <property type="match status" value="1"/>
</dbReference>
<evidence type="ECO:0000256" key="14">
    <source>
        <dbReference type="RuleBase" id="RU003587"/>
    </source>
</evidence>
<evidence type="ECO:0000256" key="12">
    <source>
        <dbReference type="ARBA" id="ARBA00029504"/>
    </source>
</evidence>
<dbReference type="GO" id="GO:0005524">
    <property type="term" value="F:ATP binding"/>
    <property type="evidence" value="ECO:0007669"/>
    <property type="project" value="UniProtKB-UniRule"/>
</dbReference>
<dbReference type="Proteomes" id="UP000595074">
    <property type="component" value="Chromosome"/>
</dbReference>
<evidence type="ECO:0000256" key="11">
    <source>
        <dbReference type="ARBA" id="ARBA00026033"/>
    </source>
</evidence>
<dbReference type="InterPro" id="IPR014001">
    <property type="entry name" value="Helicase_ATP-bd"/>
</dbReference>
<evidence type="ECO:0000256" key="13">
    <source>
        <dbReference type="HAMAP-Rule" id="MF_00204"/>
    </source>
</evidence>
<dbReference type="InterPro" id="IPR036876">
    <property type="entry name" value="UVR_dom_sf"/>
</dbReference>
<dbReference type="InterPro" id="IPR024759">
    <property type="entry name" value="UvrB_YAD/RRR_dom"/>
</dbReference>
<dbReference type="InterPro" id="IPR027417">
    <property type="entry name" value="P-loop_NTPase"/>
</dbReference>
<feature type="short sequence motif" description="Beta-hairpin" evidence="13">
    <location>
        <begin position="92"/>
        <end position="115"/>
    </location>
</feature>
<comment type="similarity">
    <text evidence="2 13 14">Belongs to the UvrB family.</text>
</comment>
<feature type="domain" description="Helicase ATP-binding" evidence="16">
    <location>
        <begin position="26"/>
        <end position="162"/>
    </location>
</feature>
<evidence type="ECO:0000313" key="18">
    <source>
        <dbReference type="EMBL" id="QOR62949.1"/>
    </source>
</evidence>
<dbReference type="SUPFAM" id="SSF52540">
    <property type="entry name" value="P-loop containing nucleoside triphosphate hydrolases"/>
    <property type="match status" value="2"/>
</dbReference>
<accession>A0A7M1S885</accession>
<comment type="domain">
    <text evidence="13">The beta-hairpin motif is involved in DNA binding.</text>
</comment>
<evidence type="ECO:0000259" key="16">
    <source>
        <dbReference type="PROSITE" id="PS51192"/>
    </source>
</evidence>
<comment type="function">
    <text evidence="13">The UvrABC repair system catalyzes the recognition and processing of DNA lesions. A damage recognition complex composed of 2 UvrA and 2 UvrB subunits scans DNA for abnormalities. Upon binding of the UvrA(2)B(2) complex to a putative damaged site, the DNA wraps around one UvrB monomer. DNA wrap is dependent on ATP binding by UvrB and probably causes local melting of the DNA helix, facilitating insertion of UvrB beta-hairpin between the DNA strands. Then UvrB probes one DNA strand for the presence of a lesion. If a lesion is found the UvrA subunits dissociate and the UvrB-DNA preincision complex is formed. This complex is subsequently bound by UvrC and the second UvrB is released. If no lesion is found, the DNA wraps around the other UvrB subunit that will check the other stand for damage.</text>
</comment>
<evidence type="ECO:0000313" key="19">
    <source>
        <dbReference type="Proteomes" id="UP000595074"/>
    </source>
</evidence>
<evidence type="ECO:0000256" key="2">
    <source>
        <dbReference type="ARBA" id="ARBA00008533"/>
    </source>
</evidence>
<evidence type="ECO:0000256" key="4">
    <source>
        <dbReference type="ARBA" id="ARBA00022741"/>
    </source>
</evidence>
<dbReference type="InterPro" id="IPR001650">
    <property type="entry name" value="Helicase_C-like"/>
</dbReference>
<feature type="domain" description="UVR" evidence="15">
    <location>
        <begin position="623"/>
        <end position="658"/>
    </location>
</feature>
<feature type="domain" description="Helicase C-terminal" evidence="17">
    <location>
        <begin position="436"/>
        <end position="596"/>
    </location>
</feature>
<dbReference type="PROSITE" id="PS50151">
    <property type="entry name" value="UVR"/>
    <property type="match status" value="1"/>
</dbReference>
<dbReference type="GO" id="GO:0009432">
    <property type="term" value="P:SOS response"/>
    <property type="evidence" value="ECO:0007669"/>
    <property type="project" value="UniProtKB-UniRule"/>
</dbReference>
<dbReference type="Gene3D" id="3.40.50.300">
    <property type="entry name" value="P-loop containing nucleotide triphosphate hydrolases"/>
    <property type="match status" value="3"/>
</dbReference>
<dbReference type="CDD" id="cd17916">
    <property type="entry name" value="DEXHc_UvrB"/>
    <property type="match status" value="1"/>
</dbReference>
<dbReference type="Pfam" id="PF04851">
    <property type="entry name" value="ResIII"/>
    <property type="match status" value="1"/>
</dbReference>
<keyword evidence="9 13" id="KW-0234">DNA repair</keyword>
<evidence type="ECO:0000256" key="10">
    <source>
        <dbReference type="ARBA" id="ARBA00023236"/>
    </source>
</evidence>
<keyword evidence="8 13" id="KW-0267">Excision nuclease</keyword>
<dbReference type="Pfam" id="PF12344">
    <property type="entry name" value="UvrB"/>
    <property type="match status" value="1"/>
</dbReference>
<dbReference type="SMART" id="SM00490">
    <property type="entry name" value="HELICc"/>
    <property type="match status" value="1"/>
</dbReference>
<keyword evidence="7 13" id="KW-0067">ATP-binding</keyword>
<dbReference type="CDD" id="cd18790">
    <property type="entry name" value="SF2_C_UvrB"/>
    <property type="match status" value="1"/>
</dbReference>
<dbReference type="GO" id="GO:0006289">
    <property type="term" value="P:nucleotide-excision repair"/>
    <property type="evidence" value="ECO:0007669"/>
    <property type="project" value="UniProtKB-UniRule"/>
</dbReference>
<gene>
    <name evidence="13 18" type="primary">uvrB</name>
    <name evidence="18" type="ORF">IMZ28_01595</name>
</gene>
<dbReference type="GO" id="GO:0005737">
    <property type="term" value="C:cytoplasm"/>
    <property type="evidence" value="ECO:0007669"/>
    <property type="project" value="UniProtKB-SubCell"/>
</dbReference>
<proteinExistence type="inferred from homology"/>
<protein>
    <recommendedName>
        <fullName evidence="12 13">UvrABC system protein B</fullName>
        <shortName evidence="13">Protein UvrB</shortName>
    </recommendedName>
    <alternativeName>
        <fullName evidence="13">Excinuclease ABC subunit B</fullName>
    </alternativeName>
</protein>